<reference evidence="8" key="1">
    <citation type="submission" date="2020-08" db="EMBL/GenBank/DDBJ databases">
        <authorList>
            <person name="Uke A."/>
            <person name="Chhe C."/>
            <person name="Baramee S."/>
            <person name="Kosugi A."/>
        </authorList>
    </citation>
    <scope>NUCLEOTIDE SEQUENCE</scope>
    <source>
        <strain evidence="8">DA-C8</strain>
    </source>
</reference>
<dbReference type="GO" id="GO:0043022">
    <property type="term" value="F:ribosome binding"/>
    <property type="evidence" value="ECO:0007669"/>
    <property type="project" value="InterPro"/>
</dbReference>
<sequence length="172" mass="19721">MQETFYTVGKIVNTHGLRGHLKIWPTTDFPEERFSQGSELVIEHEKLDARIPVTVESVKLHKKTYLIKFEQFDDINEVERFKGGLLKVSSKYLSELPPGEYYYHEIIGCEVITEDGEVLGVISEILAPGANDVWVVQREKGKPVLIPYIDEVVKEVDVQNKRVKIHLMEGLI</sequence>
<name>A0A916QBM8_9BACL</name>
<evidence type="ECO:0000313" key="8">
    <source>
        <dbReference type="EMBL" id="GFR37757.1"/>
    </source>
</evidence>
<dbReference type="PANTHER" id="PTHR33692:SF1">
    <property type="entry name" value="RIBOSOME MATURATION FACTOR RIMM"/>
    <property type="match status" value="1"/>
</dbReference>
<evidence type="ECO:0000259" key="6">
    <source>
        <dbReference type="Pfam" id="PF01782"/>
    </source>
</evidence>
<comment type="subunit">
    <text evidence="5">Binds ribosomal protein uS19.</text>
</comment>
<dbReference type="EMBL" id="BMAQ01000006">
    <property type="protein sequence ID" value="GFR37757.1"/>
    <property type="molecule type" value="Genomic_DNA"/>
</dbReference>
<comment type="similarity">
    <text evidence="5">Belongs to the RimM family.</text>
</comment>
<keyword evidence="2 5" id="KW-0690">Ribosome biogenesis</keyword>
<dbReference type="Gene3D" id="2.30.30.240">
    <property type="entry name" value="PRC-barrel domain"/>
    <property type="match status" value="1"/>
</dbReference>
<dbReference type="Pfam" id="PF01782">
    <property type="entry name" value="RimM"/>
    <property type="match status" value="1"/>
</dbReference>
<dbReference type="HAMAP" id="MF_00014">
    <property type="entry name" value="Ribosome_mat_RimM"/>
    <property type="match status" value="1"/>
</dbReference>
<dbReference type="InterPro" id="IPR002676">
    <property type="entry name" value="RimM_N"/>
</dbReference>
<dbReference type="GO" id="GO:0006364">
    <property type="term" value="P:rRNA processing"/>
    <property type="evidence" value="ECO:0007669"/>
    <property type="project" value="UniProtKB-UniRule"/>
</dbReference>
<dbReference type="GO" id="GO:0005737">
    <property type="term" value="C:cytoplasm"/>
    <property type="evidence" value="ECO:0007669"/>
    <property type="project" value="UniProtKB-SubCell"/>
</dbReference>
<evidence type="ECO:0000313" key="9">
    <source>
        <dbReference type="Proteomes" id="UP000654993"/>
    </source>
</evidence>
<proteinExistence type="inferred from homology"/>
<accession>A0A916QBM8</accession>
<dbReference type="SUPFAM" id="SSF50447">
    <property type="entry name" value="Translation proteins"/>
    <property type="match status" value="1"/>
</dbReference>
<dbReference type="NCBIfam" id="TIGR02273">
    <property type="entry name" value="16S_RimM"/>
    <property type="match status" value="1"/>
</dbReference>
<dbReference type="Pfam" id="PF05239">
    <property type="entry name" value="PRC"/>
    <property type="match status" value="1"/>
</dbReference>
<evidence type="ECO:0000256" key="5">
    <source>
        <dbReference type="HAMAP-Rule" id="MF_00014"/>
    </source>
</evidence>
<dbReference type="InterPro" id="IPR027275">
    <property type="entry name" value="PRC-brl_dom"/>
</dbReference>
<dbReference type="AlphaFoldDB" id="A0A916QBM8"/>
<dbReference type="GO" id="GO:0042274">
    <property type="term" value="P:ribosomal small subunit biogenesis"/>
    <property type="evidence" value="ECO:0007669"/>
    <property type="project" value="UniProtKB-UniRule"/>
</dbReference>
<comment type="function">
    <text evidence="5">An accessory protein needed during the final step in the assembly of 30S ribosomal subunit, possibly for assembly of the head region. Essential for efficient processing of 16S rRNA. May be needed both before and after RbfA during the maturation of 16S rRNA. It has affinity for free ribosomal 30S subunits but not for 70S ribosomes.</text>
</comment>
<organism evidence="8 9">
    <name type="scientific">Insulibacter thermoxylanivorax</name>
    <dbReference type="NCBI Taxonomy" id="2749268"/>
    <lineage>
        <taxon>Bacteria</taxon>
        <taxon>Bacillati</taxon>
        <taxon>Bacillota</taxon>
        <taxon>Bacilli</taxon>
        <taxon>Bacillales</taxon>
        <taxon>Paenibacillaceae</taxon>
        <taxon>Insulibacter</taxon>
    </lineage>
</organism>
<reference evidence="8" key="2">
    <citation type="journal article" date="2021" name="Data Brief">
        <title>Draft genome sequence data of the facultative, thermophilic, xylanolytic bacterium Paenibacillus sp. strain DA-C8.</title>
        <authorList>
            <person name="Chhe C."/>
            <person name="Uke A."/>
            <person name="Baramee S."/>
            <person name="Ungkulpasvich U."/>
            <person name="Tachaapaikoon C."/>
            <person name="Pason P."/>
            <person name="Waeonukul R."/>
            <person name="Ratanakhanokchai K."/>
            <person name="Kosugi A."/>
        </authorList>
    </citation>
    <scope>NUCLEOTIDE SEQUENCE</scope>
    <source>
        <strain evidence="8">DA-C8</strain>
    </source>
</reference>
<dbReference type="GO" id="GO:0005840">
    <property type="term" value="C:ribosome"/>
    <property type="evidence" value="ECO:0007669"/>
    <property type="project" value="InterPro"/>
</dbReference>
<feature type="domain" description="PRC-barrel" evidence="7">
    <location>
        <begin position="99"/>
        <end position="171"/>
    </location>
</feature>
<evidence type="ECO:0000256" key="4">
    <source>
        <dbReference type="ARBA" id="ARBA00023186"/>
    </source>
</evidence>
<comment type="caution">
    <text evidence="8">The sequence shown here is derived from an EMBL/GenBank/DDBJ whole genome shotgun (WGS) entry which is preliminary data.</text>
</comment>
<evidence type="ECO:0000256" key="1">
    <source>
        <dbReference type="ARBA" id="ARBA00022490"/>
    </source>
</evidence>
<feature type="domain" description="RimM N-terminal" evidence="6">
    <location>
        <begin position="7"/>
        <end position="90"/>
    </location>
</feature>
<keyword evidence="3 5" id="KW-0698">rRNA processing</keyword>
<dbReference type="PANTHER" id="PTHR33692">
    <property type="entry name" value="RIBOSOME MATURATION FACTOR RIMM"/>
    <property type="match status" value="1"/>
</dbReference>
<evidence type="ECO:0000259" key="7">
    <source>
        <dbReference type="Pfam" id="PF05239"/>
    </source>
</evidence>
<comment type="subcellular location">
    <subcellularLocation>
        <location evidence="5">Cytoplasm</location>
    </subcellularLocation>
</comment>
<keyword evidence="9" id="KW-1185">Reference proteome</keyword>
<dbReference type="SUPFAM" id="SSF50346">
    <property type="entry name" value="PRC-barrel domain"/>
    <property type="match status" value="1"/>
</dbReference>
<dbReference type="InterPro" id="IPR011033">
    <property type="entry name" value="PRC_barrel-like_sf"/>
</dbReference>
<keyword evidence="4 5" id="KW-0143">Chaperone</keyword>
<keyword evidence="1 5" id="KW-0963">Cytoplasm</keyword>
<dbReference type="RefSeq" id="WP_200966025.1">
    <property type="nucleotide sequence ID" value="NZ_BMAQ01000006.1"/>
</dbReference>
<dbReference type="Gene3D" id="2.40.30.60">
    <property type="entry name" value="RimM"/>
    <property type="match status" value="1"/>
</dbReference>
<dbReference type="InterPro" id="IPR036976">
    <property type="entry name" value="RimM_N_sf"/>
</dbReference>
<dbReference type="Proteomes" id="UP000654993">
    <property type="component" value="Unassembled WGS sequence"/>
</dbReference>
<dbReference type="InterPro" id="IPR009000">
    <property type="entry name" value="Transl_B-barrel_sf"/>
</dbReference>
<protein>
    <recommendedName>
        <fullName evidence="5">Ribosome maturation factor RimM</fullName>
    </recommendedName>
</protein>
<evidence type="ECO:0000256" key="3">
    <source>
        <dbReference type="ARBA" id="ARBA00022552"/>
    </source>
</evidence>
<comment type="domain">
    <text evidence="5">The PRC barrel domain binds ribosomal protein uS19.</text>
</comment>
<evidence type="ECO:0000256" key="2">
    <source>
        <dbReference type="ARBA" id="ARBA00022517"/>
    </source>
</evidence>
<gene>
    <name evidence="5 8" type="primary">rimM</name>
    <name evidence="8" type="ORF">PRECH8_10530</name>
</gene>
<dbReference type="InterPro" id="IPR011961">
    <property type="entry name" value="RimM"/>
</dbReference>